<feature type="domain" description="PPIase cyclophilin-type" evidence="7">
    <location>
        <begin position="64"/>
        <end position="214"/>
    </location>
</feature>
<dbReference type="InterPro" id="IPR002130">
    <property type="entry name" value="Cyclophilin-type_PPIase_dom"/>
</dbReference>
<dbReference type="AlphaFoldDB" id="A0A061RCN8"/>
<comment type="catalytic activity">
    <reaction evidence="1 5">
        <text>[protein]-peptidylproline (omega=180) = [protein]-peptidylproline (omega=0)</text>
        <dbReference type="Rhea" id="RHEA:16237"/>
        <dbReference type="Rhea" id="RHEA-COMP:10747"/>
        <dbReference type="Rhea" id="RHEA-COMP:10748"/>
        <dbReference type="ChEBI" id="CHEBI:83833"/>
        <dbReference type="ChEBI" id="CHEBI:83834"/>
        <dbReference type="EC" id="5.2.1.8"/>
    </reaction>
</comment>
<protein>
    <recommendedName>
        <fullName evidence="5">Peptidyl-prolyl cis-trans isomerase</fullName>
        <shortName evidence="5">PPIase</shortName>
        <ecNumber evidence="5">5.2.1.8</ecNumber>
    </recommendedName>
</protein>
<name>A0A061RCN8_9CHLO</name>
<keyword evidence="4 5" id="KW-0413">Isomerase</keyword>
<dbReference type="PANTHER" id="PTHR11071:SF561">
    <property type="entry name" value="PEPTIDYL-PROLYL CIS-TRANS ISOMERASE D-RELATED"/>
    <property type="match status" value="1"/>
</dbReference>
<evidence type="ECO:0000259" key="7">
    <source>
        <dbReference type="PROSITE" id="PS50072"/>
    </source>
</evidence>
<gene>
    <name evidence="8" type="ORF">TSPGSL018_9144</name>
</gene>
<feature type="region of interest" description="Disordered" evidence="6">
    <location>
        <begin position="205"/>
        <end position="229"/>
    </location>
</feature>
<evidence type="ECO:0000256" key="3">
    <source>
        <dbReference type="ARBA" id="ARBA00023110"/>
    </source>
</evidence>
<dbReference type="Gene3D" id="2.40.100.10">
    <property type="entry name" value="Cyclophilin-like"/>
    <property type="match status" value="1"/>
</dbReference>
<dbReference type="InterPro" id="IPR029000">
    <property type="entry name" value="Cyclophilin-like_dom_sf"/>
</dbReference>
<comment type="function">
    <text evidence="5">PPIases accelerate the folding of proteins. It catalyzes the cis-trans isomerization of proline imidic peptide bonds in oligopeptides.</text>
</comment>
<dbReference type="InterPro" id="IPR020892">
    <property type="entry name" value="Cyclophilin-type_PPIase_CS"/>
</dbReference>
<evidence type="ECO:0000256" key="4">
    <source>
        <dbReference type="ARBA" id="ARBA00023235"/>
    </source>
</evidence>
<dbReference type="Pfam" id="PF00160">
    <property type="entry name" value="Pro_isomerase"/>
    <property type="match status" value="1"/>
</dbReference>
<sequence length="229" mass="24431">MADEAAYQRAKDFVTEVGGQFGVSGDPEVLDEEQKELLREAHAVDPTWSAKGLIRFEKPPSLRAGRIVVELRDDVPKTTENFRCLCTGERGKGKGSGKPLHFKGSRFHRIVKGFVCQGGDIVKGDGSGGDSIYNGKFNDEKAGLKARHDAVGILSMANSGKNSNTSQFFLTLAPNPKLDGKHVVFGRVVEGLGVLERIGSARCADPQAPPSAPMQGTLDASPLFPGVAP</sequence>
<proteinExistence type="inferred from homology"/>
<evidence type="ECO:0000256" key="5">
    <source>
        <dbReference type="RuleBase" id="RU363019"/>
    </source>
</evidence>
<reference evidence="8" key="1">
    <citation type="submission" date="2014-05" db="EMBL/GenBank/DDBJ databases">
        <title>The transcriptome of the halophilic microalga Tetraselmis sp. GSL018 isolated from the Great Salt Lake, Utah.</title>
        <authorList>
            <person name="Jinkerson R.E."/>
            <person name="D'Adamo S."/>
            <person name="Posewitz M.C."/>
        </authorList>
    </citation>
    <scope>NUCLEOTIDE SEQUENCE</scope>
    <source>
        <strain evidence="8">GSL018</strain>
    </source>
</reference>
<comment type="similarity">
    <text evidence="2 5">Belongs to the cyclophilin-type PPIase family.</text>
</comment>
<dbReference type="GO" id="GO:0006457">
    <property type="term" value="P:protein folding"/>
    <property type="evidence" value="ECO:0007669"/>
    <property type="project" value="InterPro"/>
</dbReference>
<dbReference type="EC" id="5.2.1.8" evidence="5"/>
<dbReference type="PANTHER" id="PTHR11071">
    <property type="entry name" value="PEPTIDYL-PROLYL CIS-TRANS ISOMERASE"/>
    <property type="match status" value="1"/>
</dbReference>
<keyword evidence="3 5" id="KW-0697">Rotamase</keyword>
<evidence type="ECO:0000313" key="8">
    <source>
        <dbReference type="EMBL" id="JAC68266.1"/>
    </source>
</evidence>
<dbReference type="PROSITE" id="PS50072">
    <property type="entry name" value="CSA_PPIASE_2"/>
    <property type="match status" value="1"/>
</dbReference>
<organism evidence="8">
    <name type="scientific">Tetraselmis sp. GSL018</name>
    <dbReference type="NCBI Taxonomy" id="582737"/>
    <lineage>
        <taxon>Eukaryota</taxon>
        <taxon>Viridiplantae</taxon>
        <taxon>Chlorophyta</taxon>
        <taxon>core chlorophytes</taxon>
        <taxon>Chlorodendrophyceae</taxon>
        <taxon>Chlorodendrales</taxon>
        <taxon>Chlorodendraceae</taxon>
        <taxon>Tetraselmis</taxon>
    </lineage>
</organism>
<dbReference type="FunFam" id="2.40.100.10:FF:000025">
    <property type="entry name" value="Peptidyl-prolyl cis-trans isomerase CYP19-2"/>
    <property type="match status" value="1"/>
</dbReference>
<dbReference type="GO" id="GO:0016018">
    <property type="term" value="F:cyclosporin A binding"/>
    <property type="evidence" value="ECO:0007669"/>
    <property type="project" value="TreeGrafter"/>
</dbReference>
<evidence type="ECO:0000256" key="1">
    <source>
        <dbReference type="ARBA" id="ARBA00000971"/>
    </source>
</evidence>
<evidence type="ECO:0000256" key="6">
    <source>
        <dbReference type="SAM" id="MobiDB-lite"/>
    </source>
</evidence>
<evidence type="ECO:0000256" key="2">
    <source>
        <dbReference type="ARBA" id="ARBA00007365"/>
    </source>
</evidence>
<accession>A0A061RCN8</accession>
<dbReference type="EMBL" id="GBEZ01018142">
    <property type="protein sequence ID" value="JAC68266.1"/>
    <property type="molecule type" value="Transcribed_RNA"/>
</dbReference>
<dbReference type="GO" id="GO:0003755">
    <property type="term" value="F:peptidyl-prolyl cis-trans isomerase activity"/>
    <property type="evidence" value="ECO:0007669"/>
    <property type="project" value="UniProtKB-UniRule"/>
</dbReference>
<dbReference type="PRINTS" id="PR00153">
    <property type="entry name" value="CSAPPISMRASE"/>
</dbReference>
<dbReference type="PROSITE" id="PS00170">
    <property type="entry name" value="CSA_PPIASE_1"/>
    <property type="match status" value="1"/>
</dbReference>
<dbReference type="SUPFAM" id="SSF50891">
    <property type="entry name" value="Cyclophilin-like"/>
    <property type="match status" value="1"/>
</dbReference>
<dbReference type="GO" id="GO:0005737">
    <property type="term" value="C:cytoplasm"/>
    <property type="evidence" value="ECO:0007669"/>
    <property type="project" value="TreeGrafter"/>
</dbReference>